<protein>
    <recommendedName>
        <fullName evidence="1">Zn(2)-C6 fungal-type domain-containing protein</fullName>
    </recommendedName>
</protein>
<dbReference type="Proteomes" id="UP001195769">
    <property type="component" value="Unassembled WGS sequence"/>
</dbReference>
<proteinExistence type="predicted"/>
<reference evidence="2" key="1">
    <citation type="journal article" date="2020" name="New Phytol.">
        <title>Comparative genomics reveals dynamic genome evolution in host specialist ectomycorrhizal fungi.</title>
        <authorList>
            <person name="Lofgren L.A."/>
            <person name="Nguyen N.H."/>
            <person name="Vilgalys R."/>
            <person name="Ruytinx J."/>
            <person name="Liao H.L."/>
            <person name="Branco S."/>
            <person name="Kuo A."/>
            <person name="LaButti K."/>
            <person name="Lipzen A."/>
            <person name="Andreopoulos W."/>
            <person name="Pangilinan J."/>
            <person name="Riley R."/>
            <person name="Hundley H."/>
            <person name="Na H."/>
            <person name="Barry K."/>
            <person name="Grigoriev I.V."/>
            <person name="Stajich J.E."/>
            <person name="Kennedy P.G."/>
        </authorList>
    </citation>
    <scope>NUCLEOTIDE SEQUENCE</scope>
    <source>
        <strain evidence="2">FC203</strain>
    </source>
</reference>
<dbReference type="InterPro" id="IPR036864">
    <property type="entry name" value="Zn2-C6_fun-type_DNA-bd_sf"/>
</dbReference>
<keyword evidence="3" id="KW-1185">Reference proteome</keyword>
<dbReference type="GO" id="GO:0000981">
    <property type="term" value="F:DNA-binding transcription factor activity, RNA polymerase II-specific"/>
    <property type="evidence" value="ECO:0007669"/>
    <property type="project" value="InterPro"/>
</dbReference>
<dbReference type="PROSITE" id="PS50048">
    <property type="entry name" value="ZN2_CY6_FUNGAL_2"/>
    <property type="match status" value="1"/>
</dbReference>
<organism evidence="2 3">
    <name type="scientific">Suillus fuscotomentosus</name>
    <dbReference type="NCBI Taxonomy" id="1912939"/>
    <lineage>
        <taxon>Eukaryota</taxon>
        <taxon>Fungi</taxon>
        <taxon>Dikarya</taxon>
        <taxon>Basidiomycota</taxon>
        <taxon>Agaricomycotina</taxon>
        <taxon>Agaricomycetes</taxon>
        <taxon>Agaricomycetidae</taxon>
        <taxon>Boletales</taxon>
        <taxon>Suillineae</taxon>
        <taxon>Suillaceae</taxon>
        <taxon>Suillus</taxon>
    </lineage>
</organism>
<dbReference type="SMART" id="SM00066">
    <property type="entry name" value="GAL4"/>
    <property type="match status" value="1"/>
</dbReference>
<dbReference type="Pfam" id="PF00172">
    <property type="entry name" value="Zn_clus"/>
    <property type="match status" value="1"/>
</dbReference>
<dbReference type="AlphaFoldDB" id="A0AAD4EJL4"/>
<sequence>MDPVMSASAIAMQHRAPQACTSCRRLKRKCVFNPALGICNRCSETSRSCVYAEVNPTAPHDDSVAVVHHNASTTSMNAGAAKTYTSCAALTPSTDASGHLDASLHQGNPLYLATFSTLPVPPGWLNDFVQPNVPSNGSHAVDMGPGSGGMSAYPSTHPGGQDMTRAFMTAAAVFFDRMDSFEF</sequence>
<dbReference type="RefSeq" id="XP_041232871.1">
    <property type="nucleotide sequence ID" value="XM_041376484.1"/>
</dbReference>
<dbReference type="CDD" id="cd00067">
    <property type="entry name" value="GAL4"/>
    <property type="match status" value="1"/>
</dbReference>
<dbReference type="EMBL" id="JABBWK010000003">
    <property type="protein sequence ID" value="KAG1907296.1"/>
    <property type="molecule type" value="Genomic_DNA"/>
</dbReference>
<dbReference type="PROSITE" id="PS00463">
    <property type="entry name" value="ZN2_CY6_FUNGAL_1"/>
    <property type="match status" value="1"/>
</dbReference>
<evidence type="ECO:0000259" key="1">
    <source>
        <dbReference type="PROSITE" id="PS50048"/>
    </source>
</evidence>
<dbReference type="InterPro" id="IPR001138">
    <property type="entry name" value="Zn2Cys6_DnaBD"/>
</dbReference>
<dbReference type="GeneID" id="64670782"/>
<accession>A0AAD4EJL4</accession>
<comment type="caution">
    <text evidence="2">The sequence shown here is derived from an EMBL/GenBank/DDBJ whole genome shotgun (WGS) entry which is preliminary data.</text>
</comment>
<gene>
    <name evidence="2" type="ORF">F5891DRAFT_975027</name>
</gene>
<dbReference type="SUPFAM" id="SSF57701">
    <property type="entry name" value="Zn2/Cys6 DNA-binding domain"/>
    <property type="match status" value="1"/>
</dbReference>
<name>A0AAD4EJL4_9AGAM</name>
<feature type="domain" description="Zn(2)-C6 fungal-type" evidence="1">
    <location>
        <begin position="19"/>
        <end position="51"/>
    </location>
</feature>
<dbReference type="Gene3D" id="4.10.240.10">
    <property type="entry name" value="Zn(2)-C6 fungal-type DNA-binding domain"/>
    <property type="match status" value="1"/>
</dbReference>
<evidence type="ECO:0000313" key="3">
    <source>
        <dbReference type="Proteomes" id="UP001195769"/>
    </source>
</evidence>
<evidence type="ECO:0000313" key="2">
    <source>
        <dbReference type="EMBL" id="KAG1907296.1"/>
    </source>
</evidence>
<dbReference type="GO" id="GO:0008270">
    <property type="term" value="F:zinc ion binding"/>
    <property type="evidence" value="ECO:0007669"/>
    <property type="project" value="InterPro"/>
</dbReference>